<dbReference type="Proteomes" id="UP000236311">
    <property type="component" value="Unassembled WGS sequence"/>
</dbReference>
<organism evidence="1 2">
    <name type="scientific">Acetatifactor muris</name>
    <dbReference type="NCBI Taxonomy" id="879566"/>
    <lineage>
        <taxon>Bacteria</taxon>
        <taxon>Bacillati</taxon>
        <taxon>Bacillota</taxon>
        <taxon>Clostridia</taxon>
        <taxon>Lachnospirales</taxon>
        <taxon>Lachnospiraceae</taxon>
        <taxon>Acetatifactor</taxon>
    </lineage>
</organism>
<protein>
    <submittedName>
        <fullName evidence="1">Uncharacterized protein</fullName>
    </submittedName>
</protein>
<sequence>MSETVIRISDDGRVMVERDSGGIKNFKQIAPDTLVKCIDKSMVRGAVRTGLLPKGCISASIYDDGSRGVVLLYTEDRADISYFGTEYKNFPLPHLVFGFRLSAEGRISGCRLGVVENDGRLKPDTKMFHYPLSNVSGFYLCTGNNTFPKCESLHTLASLPYYIMAMPNNNDHFNHSLNKPGLEMRDLLELLKDKEPAFYYSDVLIPSGRVLNDFIEGRSS</sequence>
<dbReference type="InterPro" id="IPR032787">
    <property type="entry name" value="Prok-E2_D"/>
</dbReference>
<accession>A0A2K4ZLA1</accession>
<dbReference type="Pfam" id="PF14460">
    <property type="entry name" value="Prok-E2_D"/>
    <property type="match status" value="1"/>
</dbReference>
<dbReference type="AlphaFoldDB" id="A0A2K4ZLA1"/>
<gene>
    <name evidence="1" type="ORF">AMURIS_03995</name>
</gene>
<reference evidence="1 2" key="1">
    <citation type="submission" date="2018-01" db="EMBL/GenBank/DDBJ databases">
        <authorList>
            <person name="Gaut B.S."/>
            <person name="Morton B.R."/>
            <person name="Clegg M.T."/>
            <person name="Duvall M.R."/>
        </authorList>
    </citation>
    <scope>NUCLEOTIDE SEQUENCE [LARGE SCALE GENOMIC DNA]</scope>
    <source>
        <strain evidence="1">GP69</strain>
    </source>
</reference>
<evidence type="ECO:0000313" key="2">
    <source>
        <dbReference type="Proteomes" id="UP000236311"/>
    </source>
</evidence>
<dbReference type="EMBL" id="OFSM01000023">
    <property type="protein sequence ID" value="SOY31259.1"/>
    <property type="molecule type" value="Genomic_DNA"/>
</dbReference>
<keyword evidence="2" id="KW-1185">Reference proteome</keyword>
<name>A0A2K4ZLA1_9FIRM</name>
<evidence type="ECO:0000313" key="1">
    <source>
        <dbReference type="EMBL" id="SOY31259.1"/>
    </source>
</evidence>
<proteinExistence type="predicted"/>
<dbReference type="RefSeq" id="WP_103241261.1">
    <property type="nucleotide sequence ID" value="NZ_JANJZD010000021.1"/>
</dbReference>